<feature type="transmembrane region" description="Helical" evidence="6">
    <location>
        <begin position="137"/>
        <end position="157"/>
    </location>
</feature>
<feature type="transmembrane region" description="Helical" evidence="6">
    <location>
        <begin position="43"/>
        <end position="63"/>
    </location>
</feature>
<dbReference type="InterPro" id="IPR051611">
    <property type="entry name" value="ECF_transporter_component"/>
</dbReference>
<dbReference type="InterPro" id="IPR003339">
    <property type="entry name" value="ABC/ECF_trnsptr_transmembrane"/>
</dbReference>
<evidence type="ECO:0000256" key="2">
    <source>
        <dbReference type="ARBA" id="ARBA00022475"/>
    </source>
</evidence>
<evidence type="ECO:0000256" key="1">
    <source>
        <dbReference type="ARBA" id="ARBA00004651"/>
    </source>
</evidence>
<feature type="transmembrane region" description="Helical" evidence="6">
    <location>
        <begin position="70"/>
        <end position="92"/>
    </location>
</feature>
<dbReference type="RefSeq" id="WP_368008531.1">
    <property type="nucleotide sequence ID" value="NZ_JAMXFF010000041.1"/>
</dbReference>
<evidence type="ECO:0000313" key="7">
    <source>
        <dbReference type="EMBL" id="MCT7969058.1"/>
    </source>
</evidence>
<feature type="transmembrane region" description="Helical" evidence="6">
    <location>
        <begin position="233"/>
        <end position="253"/>
    </location>
</feature>
<comment type="subcellular location">
    <subcellularLocation>
        <location evidence="1">Cell membrane</location>
        <topology evidence="1">Multi-pass membrane protein</topology>
    </subcellularLocation>
</comment>
<evidence type="ECO:0000256" key="6">
    <source>
        <dbReference type="SAM" id="Phobius"/>
    </source>
</evidence>
<dbReference type="NCBIfam" id="TIGR02454">
    <property type="entry name" value="ECF_T_CbiQ"/>
    <property type="match status" value="1"/>
</dbReference>
<evidence type="ECO:0000313" key="8">
    <source>
        <dbReference type="Proteomes" id="UP001525890"/>
    </source>
</evidence>
<dbReference type="PANTHER" id="PTHR34857:SF2">
    <property type="entry name" value="SLL0384 PROTEIN"/>
    <property type="match status" value="1"/>
</dbReference>
<keyword evidence="8" id="KW-1185">Reference proteome</keyword>
<gene>
    <name evidence="7" type="primary">cbiQ</name>
    <name evidence="7" type="ORF">NG799_22350</name>
</gene>
<reference evidence="7 8" key="1">
    <citation type="journal article" date="2022" name="Front. Microbiol.">
        <title>High genomic differentiation and limited gene flow indicate recent cryptic speciation within the genus Laspinema (cyanobacteria).</title>
        <authorList>
            <person name="Stanojkovic A."/>
            <person name="Skoupy S."/>
            <person name="Skaloud P."/>
            <person name="Dvorak P."/>
        </authorList>
    </citation>
    <scope>NUCLEOTIDE SEQUENCE [LARGE SCALE GENOMIC DNA]</scope>
    <source>
        <strain evidence="7 8">D2a</strain>
    </source>
</reference>
<keyword evidence="3 6" id="KW-0812">Transmembrane</keyword>
<sequence length="258" mass="29090">MKFGLDDYAHLESPLHRWEPRCKLMGLMGLIFAFAMVRDQRLILPMLGVSAGIYALSQLPVAYWRKRLRYPGLFLVGVVGFLPFISGQTVLFQLGPIALYQEGLLAMVTIASRFLAIITLSLVLFGTASFLTTIRTLRSLGLSPILTDMMVLFYRYLFELGDRLHTMQSAMRLRGFKRTRLTPRALQTFASVAGTLLVQSYEQSERIYQAMRLRGYGQKNVLSQIQSWQFKDVMGLGVVLALAGTFIAAEFWLSSGIL</sequence>
<dbReference type="Pfam" id="PF02361">
    <property type="entry name" value="CbiQ"/>
    <property type="match status" value="1"/>
</dbReference>
<organism evidence="7 8">
    <name type="scientific">Laspinema palackyanum D2a</name>
    <dbReference type="NCBI Taxonomy" id="2953684"/>
    <lineage>
        <taxon>Bacteria</taxon>
        <taxon>Bacillati</taxon>
        <taxon>Cyanobacteriota</taxon>
        <taxon>Cyanophyceae</taxon>
        <taxon>Oscillatoriophycideae</taxon>
        <taxon>Oscillatoriales</taxon>
        <taxon>Laspinemataceae</taxon>
        <taxon>Laspinema</taxon>
        <taxon>Laspinema palackyanum</taxon>
    </lineage>
</organism>
<name>A0ABT2MWD0_9CYAN</name>
<evidence type="ECO:0000256" key="4">
    <source>
        <dbReference type="ARBA" id="ARBA00022989"/>
    </source>
</evidence>
<evidence type="ECO:0000256" key="3">
    <source>
        <dbReference type="ARBA" id="ARBA00022692"/>
    </source>
</evidence>
<evidence type="ECO:0000256" key="5">
    <source>
        <dbReference type="ARBA" id="ARBA00023136"/>
    </source>
</evidence>
<dbReference type="EMBL" id="JAMXFF010000041">
    <property type="protein sequence ID" value="MCT7969058.1"/>
    <property type="molecule type" value="Genomic_DNA"/>
</dbReference>
<dbReference type="InterPro" id="IPR012809">
    <property type="entry name" value="ECF_CbiQ"/>
</dbReference>
<dbReference type="CDD" id="cd16914">
    <property type="entry name" value="EcfT"/>
    <property type="match status" value="1"/>
</dbReference>
<keyword evidence="5 6" id="KW-0472">Membrane</keyword>
<dbReference type="PANTHER" id="PTHR34857">
    <property type="entry name" value="SLL0384 PROTEIN"/>
    <property type="match status" value="1"/>
</dbReference>
<comment type="caution">
    <text evidence="7">The sequence shown here is derived from an EMBL/GenBank/DDBJ whole genome shotgun (WGS) entry which is preliminary data.</text>
</comment>
<proteinExistence type="predicted"/>
<feature type="transmembrane region" description="Helical" evidence="6">
    <location>
        <begin position="104"/>
        <end position="125"/>
    </location>
</feature>
<keyword evidence="4 6" id="KW-1133">Transmembrane helix</keyword>
<protein>
    <submittedName>
        <fullName evidence="7">Cobalt ECF transporter T component CbiQ</fullName>
    </submittedName>
</protein>
<accession>A0ABT2MWD0</accession>
<dbReference type="Proteomes" id="UP001525890">
    <property type="component" value="Unassembled WGS sequence"/>
</dbReference>
<keyword evidence="2" id="KW-1003">Cell membrane</keyword>